<dbReference type="InterPro" id="IPR023333">
    <property type="entry name" value="Proteasome_suB-type"/>
</dbReference>
<dbReference type="Ensembl" id="ENSSBOT00000039196.1">
    <property type="protein sequence ID" value="ENSSBOP00000022349.1"/>
    <property type="gene ID" value="ENSSBOG00000027700.1"/>
</dbReference>
<accession>A0A2K6TRQ9</accession>
<keyword evidence="2" id="KW-1185">Reference proteome</keyword>
<organism evidence="1 2">
    <name type="scientific">Saimiri boliviensis boliviensis</name>
    <name type="common">Bolivian squirrel monkey</name>
    <dbReference type="NCBI Taxonomy" id="39432"/>
    <lineage>
        <taxon>Eukaryota</taxon>
        <taxon>Metazoa</taxon>
        <taxon>Chordata</taxon>
        <taxon>Craniata</taxon>
        <taxon>Vertebrata</taxon>
        <taxon>Euteleostomi</taxon>
        <taxon>Mammalia</taxon>
        <taxon>Eutheria</taxon>
        <taxon>Euarchontoglires</taxon>
        <taxon>Primates</taxon>
        <taxon>Haplorrhini</taxon>
        <taxon>Platyrrhini</taxon>
        <taxon>Cebidae</taxon>
        <taxon>Saimiriinae</taxon>
        <taxon>Saimiri</taxon>
    </lineage>
</organism>
<dbReference type="Pfam" id="PF00227">
    <property type="entry name" value="Proteasome"/>
    <property type="match status" value="2"/>
</dbReference>
<dbReference type="PANTHER" id="PTHR32194">
    <property type="entry name" value="METALLOPROTEASE TLDD"/>
    <property type="match status" value="1"/>
</dbReference>
<dbReference type="Gene3D" id="3.60.20.10">
    <property type="entry name" value="Glutamine Phosphoribosylpyrophosphate, subunit 1, domain 1"/>
    <property type="match status" value="2"/>
</dbReference>
<dbReference type="GO" id="GO:0005737">
    <property type="term" value="C:cytoplasm"/>
    <property type="evidence" value="ECO:0007669"/>
    <property type="project" value="TreeGrafter"/>
</dbReference>
<name>A0A2K6TRQ9_SAIBB</name>
<dbReference type="InterPro" id="IPR001353">
    <property type="entry name" value="Proteasome_sua/b"/>
</dbReference>
<dbReference type="GO" id="GO:0051603">
    <property type="term" value="P:proteolysis involved in protein catabolic process"/>
    <property type="evidence" value="ECO:0007669"/>
    <property type="project" value="InterPro"/>
</dbReference>
<dbReference type="AlphaFoldDB" id="A0A2K6TRQ9"/>
<dbReference type="GO" id="GO:0005839">
    <property type="term" value="C:proteasome core complex"/>
    <property type="evidence" value="ECO:0007669"/>
    <property type="project" value="InterPro"/>
</dbReference>
<dbReference type="PANTHER" id="PTHR32194:SF14">
    <property type="entry name" value="PROTEASOME SUBUNIT BETA"/>
    <property type="match status" value="1"/>
</dbReference>
<dbReference type="SUPFAM" id="SSF56235">
    <property type="entry name" value="N-terminal nucleophile aminohydrolases (Ntn hydrolases)"/>
    <property type="match status" value="1"/>
</dbReference>
<reference evidence="1" key="1">
    <citation type="submission" date="2025-08" db="UniProtKB">
        <authorList>
            <consortium name="Ensembl"/>
        </authorList>
    </citation>
    <scope>IDENTIFICATION</scope>
</reference>
<evidence type="ECO:0008006" key="3">
    <source>
        <dbReference type="Google" id="ProtNLM"/>
    </source>
</evidence>
<dbReference type="GeneTree" id="ENSGT00940000155114"/>
<protein>
    <recommendedName>
        <fullName evidence="3">Proteasome subunit beta</fullName>
    </recommendedName>
</protein>
<reference evidence="1" key="2">
    <citation type="submission" date="2025-09" db="UniProtKB">
        <authorList>
            <consortium name="Ensembl"/>
        </authorList>
    </citation>
    <scope>IDENTIFICATION</scope>
</reference>
<sequence>MVATLLAARGVKPTPASGPEAFTPDWENQEVFTGTTIIAVQFDGGVVLGADSRTTTGSYIASQVTDKLTSIHDHIFCSAPDTQGVADAVTYQLGFHSIELNEPPLVHIAASLFKETRASVLSAYVLSMMVRLSFAIGRFGSSYIYDCVDATYWKGMTKEECLQFTANALALAMEQDGSSGEVICLATIAESGVEWQVLLVDQIPKFAIATLPLP</sequence>
<dbReference type="InterPro" id="IPR029055">
    <property type="entry name" value="Ntn_hydrolases_N"/>
</dbReference>
<proteinExistence type="predicted"/>
<evidence type="ECO:0000313" key="1">
    <source>
        <dbReference type="Ensembl" id="ENSSBOP00000022349.1"/>
    </source>
</evidence>
<evidence type="ECO:0000313" key="2">
    <source>
        <dbReference type="Proteomes" id="UP000233220"/>
    </source>
</evidence>
<dbReference type="Proteomes" id="UP000233220">
    <property type="component" value="Unplaced"/>
</dbReference>